<organism evidence="2 3">
    <name type="scientific">Adineta ricciae</name>
    <name type="common">Rotifer</name>
    <dbReference type="NCBI Taxonomy" id="249248"/>
    <lineage>
        <taxon>Eukaryota</taxon>
        <taxon>Metazoa</taxon>
        <taxon>Spiralia</taxon>
        <taxon>Gnathifera</taxon>
        <taxon>Rotifera</taxon>
        <taxon>Eurotatoria</taxon>
        <taxon>Bdelloidea</taxon>
        <taxon>Adinetida</taxon>
        <taxon>Adinetidae</taxon>
        <taxon>Adineta</taxon>
    </lineage>
</organism>
<gene>
    <name evidence="2" type="ORF">EDS130_LOCUS33738</name>
</gene>
<comment type="caution">
    <text evidence="2">The sequence shown here is derived from an EMBL/GenBank/DDBJ whole genome shotgun (WGS) entry which is preliminary data.</text>
</comment>
<dbReference type="AlphaFoldDB" id="A0A815I0K7"/>
<dbReference type="GO" id="GO:0005739">
    <property type="term" value="C:mitochondrion"/>
    <property type="evidence" value="ECO:0007669"/>
    <property type="project" value="TreeGrafter"/>
</dbReference>
<protein>
    <submittedName>
        <fullName evidence="2">Uncharacterized protein</fullName>
    </submittedName>
</protein>
<dbReference type="Gene3D" id="3.30.40.10">
    <property type="entry name" value="Zinc/RING finger domain, C3HC4 (zinc finger)"/>
    <property type="match status" value="1"/>
</dbReference>
<dbReference type="InterPro" id="IPR051986">
    <property type="entry name" value="Innate_Immune_Apopt_Reg"/>
</dbReference>
<name>A0A815I0K7_ADIRI</name>
<dbReference type="PANTHER" id="PTHR16295">
    <property type="entry name" value="TRAF-TYPE ZINC FINGER PROTEIN-RELATED"/>
    <property type="match status" value="1"/>
</dbReference>
<evidence type="ECO:0000313" key="3">
    <source>
        <dbReference type="Proteomes" id="UP000663852"/>
    </source>
</evidence>
<evidence type="ECO:0000313" key="2">
    <source>
        <dbReference type="EMBL" id="CAF1359541.1"/>
    </source>
</evidence>
<dbReference type="PANTHER" id="PTHR16295:SF10">
    <property type="entry name" value="EXPRESSED PROTEIN"/>
    <property type="match status" value="1"/>
</dbReference>
<dbReference type="InterPro" id="IPR013083">
    <property type="entry name" value="Znf_RING/FYVE/PHD"/>
</dbReference>
<dbReference type="EMBL" id="CAJNOJ010000273">
    <property type="protein sequence ID" value="CAF1359541.1"/>
    <property type="molecule type" value="Genomic_DNA"/>
</dbReference>
<proteinExistence type="predicted"/>
<dbReference type="Proteomes" id="UP000663852">
    <property type="component" value="Unassembled WGS sequence"/>
</dbReference>
<sequence>MLLFSFAVLPVTLTRYNDGELKNKSGSSMVKCCFCGDFQLSTSALRTHLTFCGNKTDQCPKCHKFITRATFAYHYENKCATLDDIDELRSRSDRRNSLTHEKLKKCNFCDFHCAVTDFTAHQEKCIQNPDNLKKKIEQKSLQAKSLTCTDIPCEFCNKLIDFANWTTHTTKCREQEARRIRSRQRAISQERIVEKFPCEYCEESFAADLLLTHQIICRKNSTKTLLLNTLPLPENRRRHISLSSSSSMPAYNLYGSYDNPTARINNHLRSSDSPPLINSAVTSSAYNLIHHRTASLSRGGVSSTTSNANKPLRSTDNHAFSTSLDNNDYRPIIGSTAHIGDPDPTNRQIKHFVRCSYGNTIIHEFTTTQYHILLTSFVTCNEKNK</sequence>
<evidence type="ECO:0000256" key="1">
    <source>
        <dbReference type="SAM" id="MobiDB-lite"/>
    </source>
</evidence>
<accession>A0A815I0K7</accession>
<dbReference type="OrthoDB" id="193703at2759"/>
<feature type="region of interest" description="Disordered" evidence="1">
    <location>
        <begin position="297"/>
        <end position="323"/>
    </location>
</feature>
<reference evidence="2" key="1">
    <citation type="submission" date="2021-02" db="EMBL/GenBank/DDBJ databases">
        <authorList>
            <person name="Nowell W R."/>
        </authorList>
    </citation>
    <scope>NUCLEOTIDE SEQUENCE</scope>
</reference>